<name>A0A418WAQ5_9PROT</name>
<comment type="function">
    <text evidence="1 10">Exerts its effect at some terminal stage of cytochrome c oxidase synthesis, probably by being involved in the insertion of the copper B into subunit I.</text>
</comment>
<evidence type="ECO:0000256" key="5">
    <source>
        <dbReference type="ARBA" id="ARBA00022692"/>
    </source>
</evidence>
<evidence type="ECO:0000256" key="7">
    <source>
        <dbReference type="ARBA" id="ARBA00022989"/>
    </source>
</evidence>
<evidence type="ECO:0000256" key="3">
    <source>
        <dbReference type="ARBA" id="ARBA00009620"/>
    </source>
</evidence>
<dbReference type="SUPFAM" id="SSF110111">
    <property type="entry name" value="Ctag/Cox11"/>
    <property type="match status" value="1"/>
</dbReference>
<sequence>MNGQPGYKPPRHGRTALVLSLAVAGMLGLSFASVPLYDLFCKVTGYAGTTQRADAADAPAAAAVSSRVFIVEFDANTASDLPWTFRPEQRSVTVHPGEQKLVFYKAVNNTDRPVTGRATFNVTPDKSGQYFVKIACFCFEEQTLQPGQEVDMPVTFYVDPAVLADRNMDEVKTITLSYTFFRAQDDETRSSAAEPRSVTN</sequence>
<feature type="topological domain" description="Periplasmic" evidence="10">
    <location>
        <begin position="34"/>
        <end position="200"/>
    </location>
</feature>
<dbReference type="PIRSF" id="PIRSF005413">
    <property type="entry name" value="COX11"/>
    <property type="match status" value="1"/>
</dbReference>
<keyword evidence="8 10" id="KW-0186">Copper</keyword>
<keyword evidence="5 10" id="KW-0812">Transmembrane</keyword>
<comment type="subcellular location">
    <subcellularLocation>
        <location evidence="2 10">Cell inner membrane</location>
        <topology evidence="2 10">Single-pass type II membrane protein</topology>
        <orientation evidence="2 10">Periplasmic side</orientation>
    </subcellularLocation>
</comment>
<keyword evidence="6 10" id="KW-0735">Signal-anchor</keyword>
<evidence type="ECO:0000256" key="1">
    <source>
        <dbReference type="ARBA" id="ARBA00004007"/>
    </source>
</evidence>
<feature type="topological domain" description="Cytoplasmic" evidence="10">
    <location>
        <begin position="1"/>
        <end position="11"/>
    </location>
</feature>
<reference evidence="11 12" key="1">
    <citation type="submission" date="2018-09" db="EMBL/GenBank/DDBJ databases">
        <authorList>
            <person name="Zhu H."/>
        </authorList>
    </citation>
    <scope>NUCLEOTIDE SEQUENCE [LARGE SCALE GENOMIC DNA]</scope>
    <source>
        <strain evidence="11 12">K1W22B-8</strain>
    </source>
</reference>
<dbReference type="InterPro" id="IPR023471">
    <property type="entry name" value="CtaG/Cox11_dom_sf"/>
</dbReference>
<comment type="caution">
    <text evidence="11">The sequence shown here is derived from an EMBL/GenBank/DDBJ whole genome shotgun (WGS) entry which is preliminary data.</text>
</comment>
<dbReference type="NCBIfam" id="NF003465">
    <property type="entry name" value="PRK05089.1"/>
    <property type="match status" value="1"/>
</dbReference>
<comment type="similarity">
    <text evidence="3 10">Belongs to the COX11/CtaG family.</text>
</comment>
<dbReference type="GO" id="GO:0005507">
    <property type="term" value="F:copper ion binding"/>
    <property type="evidence" value="ECO:0007669"/>
    <property type="project" value="InterPro"/>
</dbReference>
<keyword evidence="7 10" id="KW-1133">Transmembrane helix</keyword>
<dbReference type="Proteomes" id="UP000284605">
    <property type="component" value="Unassembled WGS sequence"/>
</dbReference>
<dbReference type="AlphaFoldDB" id="A0A418WAQ5"/>
<keyword evidence="9 10" id="KW-0472">Membrane</keyword>
<protein>
    <recommendedName>
        <fullName evidence="4 10">Cytochrome c oxidase assembly protein CtaG</fullName>
    </recommendedName>
</protein>
<dbReference type="EMBL" id="QYUK01000011">
    <property type="protein sequence ID" value="RJF87038.1"/>
    <property type="molecule type" value="Genomic_DNA"/>
</dbReference>
<proteinExistence type="inferred from homology"/>
<keyword evidence="10" id="KW-1003">Cell membrane</keyword>
<dbReference type="Gene3D" id="2.60.370.10">
    <property type="entry name" value="Ctag/Cox11"/>
    <property type="match status" value="1"/>
</dbReference>
<dbReference type="FunFam" id="2.60.370.10:FF:000001">
    <property type="entry name" value="COX11 cytochrome c oxidase assembly homolog"/>
    <property type="match status" value="1"/>
</dbReference>
<dbReference type="GO" id="GO:0008535">
    <property type="term" value="P:respiratory chain complex IV assembly"/>
    <property type="evidence" value="ECO:0007669"/>
    <property type="project" value="UniProtKB-UniRule"/>
</dbReference>
<dbReference type="GO" id="GO:0005886">
    <property type="term" value="C:plasma membrane"/>
    <property type="evidence" value="ECO:0007669"/>
    <property type="project" value="UniProtKB-SubCell"/>
</dbReference>
<gene>
    <name evidence="10" type="primary">ctaG</name>
    <name evidence="11" type="ORF">D3874_08390</name>
</gene>
<evidence type="ECO:0000256" key="6">
    <source>
        <dbReference type="ARBA" id="ARBA00022968"/>
    </source>
</evidence>
<dbReference type="HAMAP" id="MF_00155">
    <property type="entry name" value="CtaG"/>
    <property type="match status" value="1"/>
</dbReference>
<evidence type="ECO:0000256" key="9">
    <source>
        <dbReference type="ARBA" id="ARBA00023136"/>
    </source>
</evidence>
<accession>A0A418WAQ5</accession>
<evidence type="ECO:0000313" key="12">
    <source>
        <dbReference type="Proteomes" id="UP000284605"/>
    </source>
</evidence>
<keyword evidence="10" id="KW-0997">Cell inner membrane</keyword>
<dbReference type="PANTHER" id="PTHR21320">
    <property type="entry name" value="CYTOCHROME C OXIDASE ASSEMBLY PROTEIN COX11-RELATED"/>
    <property type="match status" value="1"/>
</dbReference>
<dbReference type="Pfam" id="PF04442">
    <property type="entry name" value="CtaG_Cox11"/>
    <property type="match status" value="1"/>
</dbReference>
<dbReference type="OrthoDB" id="9804841at2"/>
<keyword evidence="12" id="KW-1185">Reference proteome</keyword>
<evidence type="ECO:0000313" key="11">
    <source>
        <dbReference type="EMBL" id="RJF87038.1"/>
    </source>
</evidence>
<dbReference type="PANTHER" id="PTHR21320:SF3">
    <property type="entry name" value="CYTOCHROME C OXIDASE ASSEMBLY PROTEIN COX11, MITOCHONDRIAL-RELATED"/>
    <property type="match status" value="1"/>
</dbReference>
<evidence type="ECO:0000256" key="10">
    <source>
        <dbReference type="HAMAP-Rule" id="MF_00155"/>
    </source>
</evidence>
<dbReference type="RefSeq" id="WP_119777682.1">
    <property type="nucleotide sequence ID" value="NZ_QYUK01000011.1"/>
</dbReference>
<evidence type="ECO:0000256" key="2">
    <source>
        <dbReference type="ARBA" id="ARBA00004382"/>
    </source>
</evidence>
<organism evidence="11 12">
    <name type="scientific">Oleomonas cavernae</name>
    <dbReference type="NCBI Taxonomy" id="2320859"/>
    <lineage>
        <taxon>Bacteria</taxon>
        <taxon>Pseudomonadati</taxon>
        <taxon>Pseudomonadota</taxon>
        <taxon>Alphaproteobacteria</taxon>
        <taxon>Acetobacterales</taxon>
        <taxon>Acetobacteraceae</taxon>
        <taxon>Oleomonas</taxon>
    </lineage>
</organism>
<evidence type="ECO:0000256" key="4">
    <source>
        <dbReference type="ARBA" id="ARBA00015384"/>
    </source>
</evidence>
<evidence type="ECO:0000256" key="8">
    <source>
        <dbReference type="ARBA" id="ARBA00023008"/>
    </source>
</evidence>
<dbReference type="InterPro" id="IPR007533">
    <property type="entry name" value="Cyt_c_oxidase_assmbl_CtaG"/>
</dbReference>